<feature type="signal peptide" evidence="10">
    <location>
        <begin position="1"/>
        <end position="24"/>
    </location>
</feature>
<dbReference type="InterPro" id="IPR000531">
    <property type="entry name" value="Beta-barrel_TonB"/>
</dbReference>
<dbReference type="EMBL" id="OCND01000007">
    <property type="protein sequence ID" value="SOD55490.1"/>
    <property type="molecule type" value="Genomic_DNA"/>
</dbReference>
<dbReference type="InterPro" id="IPR036942">
    <property type="entry name" value="Beta-barrel_TonB_sf"/>
</dbReference>
<evidence type="ECO:0000256" key="7">
    <source>
        <dbReference type="ARBA" id="ARBA00023237"/>
    </source>
</evidence>
<evidence type="ECO:0000256" key="3">
    <source>
        <dbReference type="ARBA" id="ARBA00022452"/>
    </source>
</evidence>
<dbReference type="Gene3D" id="2.40.170.20">
    <property type="entry name" value="TonB-dependent receptor, beta-barrel domain"/>
    <property type="match status" value="1"/>
</dbReference>
<name>A0A286DA14_9GAMM</name>
<keyword evidence="3 8" id="KW-1134">Transmembrane beta strand</keyword>
<reference evidence="13 14" key="1">
    <citation type="submission" date="2017-09" db="EMBL/GenBank/DDBJ databases">
        <authorList>
            <person name="Ehlers B."/>
            <person name="Leendertz F.H."/>
        </authorList>
    </citation>
    <scope>NUCLEOTIDE SEQUENCE [LARGE SCALE GENOMIC DNA]</scope>
    <source>
        <strain evidence="13 14">CGMCC 1.10978</strain>
    </source>
</reference>
<evidence type="ECO:0000256" key="10">
    <source>
        <dbReference type="SAM" id="SignalP"/>
    </source>
</evidence>
<evidence type="ECO:0000313" key="13">
    <source>
        <dbReference type="EMBL" id="SOD55490.1"/>
    </source>
</evidence>
<evidence type="ECO:0000256" key="6">
    <source>
        <dbReference type="ARBA" id="ARBA00023136"/>
    </source>
</evidence>
<evidence type="ECO:0000256" key="9">
    <source>
        <dbReference type="RuleBase" id="RU003357"/>
    </source>
</evidence>
<keyword evidence="7 8" id="KW-0998">Cell outer membrane</keyword>
<evidence type="ECO:0000256" key="2">
    <source>
        <dbReference type="ARBA" id="ARBA00022448"/>
    </source>
</evidence>
<keyword evidence="4 8" id="KW-0812">Transmembrane</keyword>
<evidence type="ECO:0000256" key="4">
    <source>
        <dbReference type="ARBA" id="ARBA00022692"/>
    </source>
</evidence>
<keyword evidence="14" id="KW-1185">Reference proteome</keyword>
<comment type="similarity">
    <text evidence="8 9">Belongs to the TonB-dependent receptor family.</text>
</comment>
<evidence type="ECO:0000259" key="12">
    <source>
        <dbReference type="Pfam" id="PF07715"/>
    </source>
</evidence>
<keyword evidence="10" id="KW-0732">Signal</keyword>
<organism evidence="13 14">
    <name type="scientific">Pseudoxanthomonas wuyuanensis</name>
    <dbReference type="NCBI Taxonomy" id="1073196"/>
    <lineage>
        <taxon>Bacteria</taxon>
        <taxon>Pseudomonadati</taxon>
        <taxon>Pseudomonadota</taxon>
        <taxon>Gammaproteobacteria</taxon>
        <taxon>Lysobacterales</taxon>
        <taxon>Lysobacteraceae</taxon>
        <taxon>Pseudoxanthomonas</taxon>
    </lineage>
</organism>
<protein>
    <submittedName>
        <fullName evidence="13">Iron complex outermembrane recepter protein</fullName>
    </submittedName>
</protein>
<dbReference type="PANTHER" id="PTHR40980:SF3">
    <property type="entry name" value="TONB-DEPENDENT RECEPTOR-LIKE BETA-BARREL DOMAIN-CONTAINING PROTEIN"/>
    <property type="match status" value="1"/>
</dbReference>
<dbReference type="InterPro" id="IPR037066">
    <property type="entry name" value="Plug_dom_sf"/>
</dbReference>
<dbReference type="Pfam" id="PF07715">
    <property type="entry name" value="Plug"/>
    <property type="match status" value="1"/>
</dbReference>
<feature type="domain" description="TonB-dependent receptor-like beta-barrel" evidence="11">
    <location>
        <begin position="429"/>
        <end position="887"/>
    </location>
</feature>
<dbReference type="Pfam" id="PF00593">
    <property type="entry name" value="TonB_dep_Rec_b-barrel"/>
    <property type="match status" value="1"/>
</dbReference>
<dbReference type="Proteomes" id="UP000219374">
    <property type="component" value="Unassembled WGS sequence"/>
</dbReference>
<keyword evidence="5 9" id="KW-0798">TonB box</keyword>
<dbReference type="SUPFAM" id="SSF56935">
    <property type="entry name" value="Porins"/>
    <property type="match status" value="1"/>
</dbReference>
<evidence type="ECO:0000313" key="14">
    <source>
        <dbReference type="Proteomes" id="UP000219374"/>
    </source>
</evidence>
<accession>A0A286DA14</accession>
<dbReference type="InterPro" id="IPR039426">
    <property type="entry name" value="TonB-dep_rcpt-like"/>
</dbReference>
<feature type="domain" description="TonB-dependent receptor plug" evidence="12">
    <location>
        <begin position="56"/>
        <end position="174"/>
    </location>
</feature>
<gene>
    <name evidence="13" type="ORF">SAMN06296416_107151</name>
</gene>
<comment type="subcellular location">
    <subcellularLocation>
        <location evidence="1 8">Cell outer membrane</location>
        <topology evidence="1 8">Multi-pass membrane protein</topology>
    </subcellularLocation>
</comment>
<sequence>MNYRKSVLSAAIVTCLGVAAQVQAQEAATEQPAATDLDTIVVTGIRGSVERSLDVKREARSHVEVITAEDIGKMPDKNVADSLQRIPGVTVSSAGANEGGFDENDRVSMRGTNPSLTQTLFNGHNIASGDWFVLNQTGTVGRSVSYTLLPSELVSQIVVHKSSQASLVEGGVAGSVDIITRKPLEFAENFTAEASIGAVYSDLPSETEPQFSGLLNWKNDANTFGVLLQAFSEERSLRRDGQELLGYEQIAPDSAVALSNPDLANVWYPTMIGSALFEQKRKRKGGLLEVQLKPTEDLTLGLNAFVSNQDAGNYNRNYLLWVTHFLAQGNGQAPLPGYVVRNGTLVQADFAGVPGTTYGVYDQISRPDASADSSFVAFDAEWKASDKLVFKAQLGTSDGTGETPTQDVAEWNVGIGGGGSWGLNGVGAADWNIGGNPANPSADTLGWIFGYQDVKVEDEEKWGQIDGEYFIDSGAMTSLQFGLRYAEHSRESLGATGQGPACKDASGNTVAFDWSQQYFCPVGTQSPFDPANYPTGGYANYPGDFASGLGGSFPRDIWYFSPSQLAAFNDRFTNRNPATRTDWAGLYGIHEENSAGYVQLNLEGDRWSGNMGLRYVRTKERIHNNVSGTGSPDAITGSDFGPYLPVVTEHTYTDLLPSANIKFDITDDLVARFAASRTMTRPDYSALAGAVSLSPPATDGGVGSGSGGNPDLKPILSTNFDASVEWYFAPRALLAASVFYMDLKDYVSYGQETRQYMTYSTTSPQGYLADYVLTVPVNSDGKVKGIELTYEQPIGENFGINANYTYADGEQDDGRDLVGTSKNTYNIGAYFENERFNARINYTYRSEFYSGLDRATAFYQDETDVLSASLGFKATDWLSITLDGLNLNEPKLKYYALNRDQPRSIYQNGRQYYLNFRFKF</sequence>
<dbReference type="Gene3D" id="2.170.130.10">
    <property type="entry name" value="TonB-dependent receptor, plug domain"/>
    <property type="match status" value="1"/>
</dbReference>
<dbReference type="CDD" id="cd01347">
    <property type="entry name" value="ligand_gated_channel"/>
    <property type="match status" value="1"/>
</dbReference>
<dbReference type="RefSeq" id="WP_097122724.1">
    <property type="nucleotide sequence ID" value="NZ_OCND01000007.1"/>
</dbReference>
<evidence type="ECO:0000259" key="11">
    <source>
        <dbReference type="Pfam" id="PF00593"/>
    </source>
</evidence>
<evidence type="ECO:0000256" key="1">
    <source>
        <dbReference type="ARBA" id="ARBA00004571"/>
    </source>
</evidence>
<dbReference type="InterPro" id="IPR012910">
    <property type="entry name" value="Plug_dom"/>
</dbReference>
<dbReference type="InterPro" id="IPR010104">
    <property type="entry name" value="TonB_rcpt_bac"/>
</dbReference>
<dbReference type="OrthoDB" id="8727862at2"/>
<dbReference type="PROSITE" id="PS52016">
    <property type="entry name" value="TONB_DEPENDENT_REC_3"/>
    <property type="match status" value="1"/>
</dbReference>
<feature type="chain" id="PRO_5012651207" evidence="10">
    <location>
        <begin position="25"/>
        <end position="920"/>
    </location>
</feature>
<dbReference type="AlphaFoldDB" id="A0A286DA14"/>
<dbReference type="PANTHER" id="PTHR40980">
    <property type="entry name" value="PLUG DOMAIN-CONTAINING PROTEIN"/>
    <property type="match status" value="1"/>
</dbReference>
<dbReference type="GO" id="GO:0009279">
    <property type="term" value="C:cell outer membrane"/>
    <property type="evidence" value="ECO:0007669"/>
    <property type="project" value="UniProtKB-SubCell"/>
</dbReference>
<dbReference type="NCBIfam" id="TIGR01782">
    <property type="entry name" value="TonB-Xanth-Caul"/>
    <property type="match status" value="1"/>
</dbReference>
<proteinExistence type="inferred from homology"/>
<keyword evidence="6 8" id="KW-0472">Membrane</keyword>
<evidence type="ECO:0000256" key="8">
    <source>
        <dbReference type="PROSITE-ProRule" id="PRU01360"/>
    </source>
</evidence>
<evidence type="ECO:0000256" key="5">
    <source>
        <dbReference type="ARBA" id="ARBA00023077"/>
    </source>
</evidence>
<keyword evidence="2 8" id="KW-0813">Transport</keyword>